<evidence type="ECO:0000256" key="1">
    <source>
        <dbReference type="ARBA" id="ARBA00001946"/>
    </source>
</evidence>
<keyword evidence="3 6" id="KW-0808">Transferase</keyword>
<evidence type="ECO:0000256" key="5">
    <source>
        <dbReference type="ARBA" id="ARBA00022842"/>
    </source>
</evidence>
<dbReference type="AlphaFoldDB" id="A0A086Z0T3"/>
<dbReference type="GO" id="GO:0044687">
    <property type="term" value="F:geranylfarnesyl diphosphate synthase activity"/>
    <property type="evidence" value="ECO:0007669"/>
    <property type="project" value="UniProtKB-EC"/>
</dbReference>
<evidence type="ECO:0000256" key="6">
    <source>
        <dbReference type="RuleBase" id="RU004466"/>
    </source>
</evidence>
<evidence type="ECO:0000256" key="4">
    <source>
        <dbReference type="ARBA" id="ARBA00022723"/>
    </source>
</evidence>
<dbReference type="eggNOG" id="COG0142">
    <property type="taxonomic scope" value="Bacteria"/>
</dbReference>
<evidence type="ECO:0000256" key="3">
    <source>
        <dbReference type="ARBA" id="ARBA00022679"/>
    </source>
</evidence>
<gene>
    <name evidence="7" type="ORF">BACT_0835</name>
</gene>
<accession>A0A086Z0T3</accession>
<dbReference type="Pfam" id="PF00348">
    <property type="entry name" value="polyprenyl_synt"/>
    <property type="match status" value="1"/>
</dbReference>
<comment type="cofactor">
    <cofactor evidence="1">
        <name>Mg(2+)</name>
        <dbReference type="ChEBI" id="CHEBI:18420"/>
    </cofactor>
</comment>
<dbReference type="OrthoDB" id="4497239at2"/>
<sequence length="369" mass="39242">MTDERMARKVTERALDLVSGFLDAWAGRSSGLPRQAIERVRRQALRSSHGGKRLRALLLLDTCQAVAASTADADRLERPVLDLACALELFQTSVLVHDDLIDQADLRRGQPSAQVALNEDWSGLTGDMGSNGRRAGSSLALLMGDLLAAAASASADQACESLPHPHACRQTFLAMEGQVDQGQVMDLAMESLPLEDPGSLREAALATIEAKTASYTTVAPLQLGLLAAGREPELSRSLARKLGVGLGVAFQLADDLLDVTEPSAASGKPACGDIREGKRTVLLADALESASDGERSRLCDIYQAPARSQEDVRWAADLFRSSGAIDRASERIATLRAEAGQALSDFNAVLNLDEASGRVLAKACDRFLP</sequence>
<dbReference type="PROSITE" id="PS00444">
    <property type="entry name" value="POLYPRENYL_SYNTHASE_2"/>
    <property type="match status" value="1"/>
</dbReference>
<keyword evidence="8" id="KW-1185">Reference proteome</keyword>
<name>A0A086Z0T3_9BIFI</name>
<dbReference type="InterPro" id="IPR000092">
    <property type="entry name" value="Polyprenyl_synt"/>
</dbReference>
<dbReference type="InterPro" id="IPR008949">
    <property type="entry name" value="Isoprenoid_synthase_dom_sf"/>
</dbReference>
<dbReference type="Proteomes" id="UP000029015">
    <property type="component" value="Unassembled WGS sequence"/>
</dbReference>
<dbReference type="EMBL" id="JGYK01000001">
    <property type="protein sequence ID" value="KFI40133.1"/>
    <property type="molecule type" value="Genomic_DNA"/>
</dbReference>
<keyword evidence="4" id="KW-0479">Metal-binding</keyword>
<reference evidence="7 8" key="1">
    <citation type="submission" date="2014-03" db="EMBL/GenBank/DDBJ databases">
        <title>Genomics of Bifidobacteria.</title>
        <authorList>
            <person name="Ventura M."/>
            <person name="Milani C."/>
            <person name="Lugli G.A."/>
        </authorList>
    </citation>
    <scope>NUCLEOTIDE SEQUENCE [LARGE SCALE GENOMIC DNA]</scope>
    <source>
        <strain evidence="7 8">DSM 22766</strain>
    </source>
</reference>
<organism evidence="7 8">
    <name type="scientific">Bifidobacterium actinocoloniiforme DSM 22766</name>
    <dbReference type="NCBI Taxonomy" id="1437605"/>
    <lineage>
        <taxon>Bacteria</taxon>
        <taxon>Bacillati</taxon>
        <taxon>Actinomycetota</taxon>
        <taxon>Actinomycetes</taxon>
        <taxon>Bifidobacteriales</taxon>
        <taxon>Bifidobacteriaceae</taxon>
        <taxon>Bifidobacterium</taxon>
    </lineage>
</organism>
<dbReference type="EC" id="2.5.1.81" evidence="7"/>
<dbReference type="SUPFAM" id="SSF48576">
    <property type="entry name" value="Terpenoid synthases"/>
    <property type="match status" value="1"/>
</dbReference>
<proteinExistence type="inferred from homology"/>
<dbReference type="PROSITE" id="PS00723">
    <property type="entry name" value="POLYPRENYL_SYNTHASE_1"/>
    <property type="match status" value="1"/>
</dbReference>
<keyword evidence="5" id="KW-0460">Magnesium</keyword>
<dbReference type="GO" id="GO:0008299">
    <property type="term" value="P:isoprenoid biosynthetic process"/>
    <property type="evidence" value="ECO:0007669"/>
    <property type="project" value="InterPro"/>
</dbReference>
<dbReference type="PANTHER" id="PTHR12001:SF85">
    <property type="entry name" value="SHORT CHAIN ISOPRENYL DIPHOSPHATE SYNTHASE"/>
    <property type="match status" value="1"/>
</dbReference>
<dbReference type="GO" id="GO:0046872">
    <property type="term" value="F:metal ion binding"/>
    <property type="evidence" value="ECO:0007669"/>
    <property type="project" value="UniProtKB-KW"/>
</dbReference>
<protein>
    <submittedName>
        <fullName evidence="7">Polyprenyl synthase</fullName>
        <ecNumber evidence="7">2.5.1.81</ecNumber>
    </submittedName>
</protein>
<evidence type="ECO:0000313" key="7">
    <source>
        <dbReference type="EMBL" id="KFI40133.1"/>
    </source>
</evidence>
<dbReference type="RefSeq" id="WP_033504104.1">
    <property type="nucleotide sequence ID" value="NZ_CP011786.1"/>
</dbReference>
<comment type="similarity">
    <text evidence="2 6">Belongs to the FPP/GGPP synthase family.</text>
</comment>
<dbReference type="SFLD" id="SFLDS00005">
    <property type="entry name" value="Isoprenoid_Synthase_Type_I"/>
    <property type="match status" value="1"/>
</dbReference>
<dbReference type="PANTHER" id="PTHR12001">
    <property type="entry name" value="GERANYLGERANYL PYROPHOSPHATE SYNTHASE"/>
    <property type="match status" value="1"/>
</dbReference>
<dbReference type="InterPro" id="IPR033749">
    <property type="entry name" value="Polyprenyl_synt_CS"/>
</dbReference>
<evidence type="ECO:0000313" key="8">
    <source>
        <dbReference type="Proteomes" id="UP000029015"/>
    </source>
</evidence>
<comment type="caution">
    <text evidence="7">The sequence shown here is derived from an EMBL/GenBank/DDBJ whole genome shotgun (WGS) entry which is preliminary data.</text>
</comment>
<evidence type="ECO:0000256" key="2">
    <source>
        <dbReference type="ARBA" id="ARBA00006706"/>
    </source>
</evidence>
<dbReference type="STRING" id="1437605.AB656_02780"/>
<dbReference type="Gene3D" id="1.10.600.10">
    <property type="entry name" value="Farnesyl Diphosphate Synthase"/>
    <property type="match status" value="1"/>
</dbReference>